<dbReference type="InterPro" id="IPR054485">
    <property type="entry name" value="FlK-like_dom"/>
</dbReference>
<evidence type="ECO:0000313" key="4">
    <source>
        <dbReference type="Proteomes" id="UP000741360"/>
    </source>
</evidence>
<feature type="domain" description="Fluoroacetyl-CoA-specific thioesterase-like" evidence="2">
    <location>
        <begin position="1"/>
        <end position="42"/>
    </location>
</feature>
<dbReference type="PANTHER" id="PTHR43760:SF1">
    <property type="entry name" value="ENDORIBONUCLEASE L-PSP_CHORISMATE MUTASE-LIKE DOMAIN-CONTAINING PROTEIN"/>
    <property type="match status" value="1"/>
</dbReference>
<dbReference type="CDD" id="cd02199">
    <property type="entry name" value="YjgF_YER057c_UK114_like_1"/>
    <property type="match status" value="1"/>
</dbReference>
<name>A0A932LYY6_UNCTE</name>
<accession>A0A932LYY6</accession>
<proteinExistence type="predicted"/>
<dbReference type="InterPro" id="IPR035959">
    <property type="entry name" value="RutC-like_sf"/>
</dbReference>
<dbReference type="InterPro" id="IPR029069">
    <property type="entry name" value="HotDog_dom_sf"/>
</dbReference>
<sequence length="200" mass="21279">MKVTAKSTLTAISGRRLSLAVEAYNEKEKIGEGTHERVIILKERFSKGSPVEERLKALGLELPEPSKPVGNYLPALLSQGLLFISGQIPRIQGQLKYTGKIGADLTPEEGYQAARLCALSSLSAAKQAVGDLGKIRRVVRVAGFVRSAEGFSGQPSVVNGASDLFVELLQDQGKHARIAVGVNELPAGSAVELEVVFEVG</sequence>
<feature type="domain" description="Endoribonuclease L-PSP/chorismate mutase-like" evidence="1">
    <location>
        <begin position="52"/>
        <end position="186"/>
    </location>
</feature>
<dbReference type="Gene3D" id="3.10.129.10">
    <property type="entry name" value="Hotdog Thioesterase"/>
    <property type="match status" value="1"/>
</dbReference>
<reference evidence="3" key="1">
    <citation type="submission" date="2020-07" db="EMBL/GenBank/DDBJ databases">
        <title>Huge and variable diversity of episymbiotic CPR bacteria and DPANN archaea in groundwater ecosystems.</title>
        <authorList>
            <person name="He C.Y."/>
            <person name="Keren R."/>
            <person name="Whittaker M."/>
            <person name="Farag I.F."/>
            <person name="Doudna J."/>
            <person name="Cate J.H.D."/>
            <person name="Banfield J.F."/>
        </authorList>
    </citation>
    <scope>NUCLEOTIDE SEQUENCE</scope>
    <source>
        <strain evidence="3">NC_groundwater_717_Ag_S-0.2um_59_8</strain>
    </source>
</reference>
<organism evidence="3 4">
    <name type="scientific">Tectimicrobiota bacterium</name>
    <dbReference type="NCBI Taxonomy" id="2528274"/>
    <lineage>
        <taxon>Bacteria</taxon>
        <taxon>Pseudomonadati</taxon>
        <taxon>Nitrospinota/Tectimicrobiota group</taxon>
        <taxon>Candidatus Tectimicrobiota</taxon>
    </lineage>
</organism>
<protein>
    <submittedName>
        <fullName evidence="3">RidA family protein</fullName>
    </submittedName>
</protein>
<dbReference type="Pfam" id="PF22636">
    <property type="entry name" value="FlK"/>
    <property type="match status" value="1"/>
</dbReference>
<gene>
    <name evidence="3" type="ORF">HYY65_00255</name>
</gene>
<dbReference type="SUPFAM" id="SSF55298">
    <property type="entry name" value="YjgF-like"/>
    <property type="match status" value="1"/>
</dbReference>
<dbReference type="SUPFAM" id="SSF54637">
    <property type="entry name" value="Thioesterase/thiol ester dehydrase-isomerase"/>
    <property type="match status" value="1"/>
</dbReference>
<dbReference type="PANTHER" id="PTHR43760">
    <property type="entry name" value="ENDORIBONUCLEASE-RELATED"/>
    <property type="match status" value="1"/>
</dbReference>
<evidence type="ECO:0000259" key="2">
    <source>
        <dbReference type="Pfam" id="PF22636"/>
    </source>
</evidence>
<evidence type="ECO:0000259" key="1">
    <source>
        <dbReference type="Pfam" id="PF14588"/>
    </source>
</evidence>
<dbReference type="InterPro" id="IPR013813">
    <property type="entry name" value="Endoribo_LPSP/chorism_mut-like"/>
</dbReference>
<evidence type="ECO:0000313" key="3">
    <source>
        <dbReference type="EMBL" id="MBI3013509.1"/>
    </source>
</evidence>
<dbReference type="Gene3D" id="3.30.1330.40">
    <property type="entry name" value="RutC-like"/>
    <property type="match status" value="1"/>
</dbReference>
<dbReference type="Proteomes" id="UP000741360">
    <property type="component" value="Unassembled WGS sequence"/>
</dbReference>
<dbReference type="EMBL" id="JACPSX010000005">
    <property type="protein sequence ID" value="MBI3013509.1"/>
    <property type="molecule type" value="Genomic_DNA"/>
</dbReference>
<dbReference type="AlphaFoldDB" id="A0A932LYY6"/>
<dbReference type="Pfam" id="PF14588">
    <property type="entry name" value="YjgF_endoribonc"/>
    <property type="match status" value="1"/>
</dbReference>
<comment type="caution">
    <text evidence="3">The sequence shown here is derived from an EMBL/GenBank/DDBJ whole genome shotgun (WGS) entry which is preliminary data.</text>
</comment>